<reference evidence="1 2" key="1">
    <citation type="journal article" date="2008" name="Biol. Direct">
        <title>Complete genome sequence of the extremely acidophilic methanotroph isolate V4, Methylacidiphilum infernorum, a representative of the bacterial phylum Verrucomicrobia.</title>
        <authorList>
            <person name="Hou S."/>
            <person name="Makarova K.S."/>
            <person name="Saw J.H."/>
            <person name="Senin P."/>
            <person name="Ly B.V."/>
            <person name="Zhou Z."/>
            <person name="Ren Y."/>
            <person name="Wang J."/>
            <person name="Galperin M.Y."/>
            <person name="Omelchenko M.V."/>
            <person name="Wolf Y.I."/>
            <person name="Yutin N."/>
            <person name="Koonin E.V."/>
            <person name="Stott M.B."/>
            <person name="Mountain B.W."/>
            <person name="Crowe M.A."/>
            <person name="Smirnova A.V."/>
            <person name="Dunfield P.F."/>
            <person name="Feng L."/>
            <person name="Wang L."/>
            <person name="Alam M."/>
        </authorList>
    </citation>
    <scope>NUCLEOTIDE SEQUENCE [LARGE SCALE GENOMIC DNA]</scope>
    <source>
        <strain evidence="2">Isolate V4</strain>
    </source>
</reference>
<proteinExistence type="predicted"/>
<protein>
    <submittedName>
        <fullName evidence="1">Uncharacterized protein</fullName>
    </submittedName>
</protein>
<sequence length="52" mass="6558">MVFFIYKVRFRVFESLAHYNLRLWKMHVRAVKRDKKGCRWKKRSCPFLLLRV</sequence>
<gene>
    <name evidence="1" type="ordered locus">Minf_0950</name>
</gene>
<organism evidence="1 2">
    <name type="scientific">Methylacidiphilum infernorum (isolate V4)</name>
    <name type="common">Methylokorus infernorum (strain V4)</name>
    <dbReference type="NCBI Taxonomy" id="481448"/>
    <lineage>
        <taxon>Bacteria</taxon>
        <taxon>Pseudomonadati</taxon>
        <taxon>Verrucomicrobiota</taxon>
        <taxon>Methylacidiphilae</taxon>
        <taxon>Methylacidiphilales</taxon>
        <taxon>Methylacidiphilaceae</taxon>
        <taxon>Methylacidiphilum (ex Ratnadevi et al. 2023)</taxon>
    </lineage>
</organism>
<accession>B3DUK2</accession>
<name>B3DUK2_METI4</name>
<dbReference type="AlphaFoldDB" id="B3DUK2"/>
<evidence type="ECO:0000313" key="1">
    <source>
        <dbReference type="EMBL" id="ACD83005.1"/>
    </source>
</evidence>
<dbReference type="EMBL" id="CP000975">
    <property type="protein sequence ID" value="ACD83005.1"/>
    <property type="molecule type" value="Genomic_DNA"/>
</dbReference>
<evidence type="ECO:0000313" key="2">
    <source>
        <dbReference type="Proteomes" id="UP000009149"/>
    </source>
</evidence>
<dbReference type="HOGENOM" id="CLU_3081684_0_0_0"/>
<dbReference type="KEGG" id="min:Minf_0950"/>
<dbReference type="Proteomes" id="UP000009149">
    <property type="component" value="Chromosome"/>
</dbReference>